<organism evidence="1 2">
    <name type="scientific">Microdochium trichocladiopsis</name>
    <dbReference type="NCBI Taxonomy" id="1682393"/>
    <lineage>
        <taxon>Eukaryota</taxon>
        <taxon>Fungi</taxon>
        <taxon>Dikarya</taxon>
        <taxon>Ascomycota</taxon>
        <taxon>Pezizomycotina</taxon>
        <taxon>Sordariomycetes</taxon>
        <taxon>Xylariomycetidae</taxon>
        <taxon>Xylariales</taxon>
        <taxon>Microdochiaceae</taxon>
        <taxon>Microdochium</taxon>
    </lineage>
</organism>
<proteinExistence type="predicted"/>
<comment type="caution">
    <text evidence="1">The sequence shown here is derived from an EMBL/GenBank/DDBJ whole genome shotgun (WGS) entry which is preliminary data.</text>
</comment>
<sequence>MSRTTSRSTSWPIRGIEAALSVSWHEIDLLPLLGRRAVTCILRLPQLGWAGRLAMVLVLSIRPPS</sequence>
<accession>A0A9P8YG21</accession>
<dbReference type="Proteomes" id="UP000756346">
    <property type="component" value="Unassembled WGS sequence"/>
</dbReference>
<keyword evidence="2" id="KW-1185">Reference proteome</keyword>
<protein>
    <submittedName>
        <fullName evidence="1">Uncharacterized protein</fullName>
    </submittedName>
</protein>
<dbReference type="AlphaFoldDB" id="A0A9P8YG21"/>
<gene>
    <name evidence="1" type="ORF">B0I36DRAFT_309160</name>
</gene>
<dbReference type="EMBL" id="JAGTJQ010000001">
    <property type="protein sequence ID" value="KAH7039724.1"/>
    <property type="molecule type" value="Genomic_DNA"/>
</dbReference>
<reference evidence="1" key="1">
    <citation type="journal article" date="2021" name="Nat. Commun.">
        <title>Genetic determinants of endophytism in the Arabidopsis root mycobiome.</title>
        <authorList>
            <person name="Mesny F."/>
            <person name="Miyauchi S."/>
            <person name="Thiergart T."/>
            <person name="Pickel B."/>
            <person name="Atanasova L."/>
            <person name="Karlsson M."/>
            <person name="Huettel B."/>
            <person name="Barry K.W."/>
            <person name="Haridas S."/>
            <person name="Chen C."/>
            <person name="Bauer D."/>
            <person name="Andreopoulos W."/>
            <person name="Pangilinan J."/>
            <person name="LaButti K."/>
            <person name="Riley R."/>
            <person name="Lipzen A."/>
            <person name="Clum A."/>
            <person name="Drula E."/>
            <person name="Henrissat B."/>
            <person name="Kohler A."/>
            <person name="Grigoriev I.V."/>
            <person name="Martin F.M."/>
            <person name="Hacquard S."/>
        </authorList>
    </citation>
    <scope>NUCLEOTIDE SEQUENCE</scope>
    <source>
        <strain evidence="1">MPI-CAGE-CH-0230</strain>
    </source>
</reference>
<dbReference type="GeneID" id="70181648"/>
<evidence type="ECO:0000313" key="1">
    <source>
        <dbReference type="EMBL" id="KAH7039724.1"/>
    </source>
</evidence>
<dbReference type="RefSeq" id="XP_046017779.1">
    <property type="nucleotide sequence ID" value="XM_046152102.1"/>
</dbReference>
<name>A0A9P8YG21_9PEZI</name>
<evidence type="ECO:0000313" key="2">
    <source>
        <dbReference type="Proteomes" id="UP000756346"/>
    </source>
</evidence>